<dbReference type="Pfam" id="PF03735">
    <property type="entry name" value="ENT"/>
    <property type="match status" value="1"/>
</dbReference>
<dbReference type="PANTHER" id="PTHR31917:SF5">
    <property type="entry name" value="OS02G0204500 PROTEIN"/>
    <property type="match status" value="1"/>
</dbReference>
<dbReference type="SUPFAM" id="SSF158639">
    <property type="entry name" value="ENT-like"/>
    <property type="match status" value="1"/>
</dbReference>
<evidence type="ECO:0000256" key="2">
    <source>
        <dbReference type="ARBA" id="ARBA00023242"/>
    </source>
</evidence>
<evidence type="ECO:0000313" key="5">
    <source>
        <dbReference type="EMBL" id="GAA0139483.1"/>
    </source>
</evidence>
<feature type="compositionally biased region" description="Polar residues" evidence="3">
    <location>
        <begin position="149"/>
        <end position="163"/>
    </location>
</feature>
<organism evidence="5 6">
    <name type="scientific">Lithospermum erythrorhizon</name>
    <name type="common">Purple gromwell</name>
    <name type="synonym">Lithospermum officinale var. erythrorhizon</name>
    <dbReference type="NCBI Taxonomy" id="34254"/>
    <lineage>
        <taxon>Eukaryota</taxon>
        <taxon>Viridiplantae</taxon>
        <taxon>Streptophyta</taxon>
        <taxon>Embryophyta</taxon>
        <taxon>Tracheophyta</taxon>
        <taxon>Spermatophyta</taxon>
        <taxon>Magnoliopsida</taxon>
        <taxon>eudicotyledons</taxon>
        <taxon>Gunneridae</taxon>
        <taxon>Pentapetalae</taxon>
        <taxon>asterids</taxon>
        <taxon>lamiids</taxon>
        <taxon>Boraginales</taxon>
        <taxon>Boraginaceae</taxon>
        <taxon>Boraginoideae</taxon>
        <taxon>Lithospermeae</taxon>
        <taxon>Lithospermum</taxon>
    </lineage>
</organism>
<gene>
    <name evidence="5" type="ORF">LIER_01017</name>
</gene>
<feature type="compositionally biased region" description="Basic and acidic residues" evidence="3">
    <location>
        <begin position="138"/>
        <end position="148"/>
    </location>
</feature>
<dbReference type="InterPro" id="IPR005491">
    <property type="entry name" value="ENT_dom"/>
</dbReference>
<accession>A0AAV3NKM5</accession>
<comment type="caution">
    <text evidence="5">The sequence shown here is derived from an EMBL/GenBank/DDBJ whole genome shotgun (WGS) entry which is preliminary data.</text>
</comment>
<evidence type="ECO:0000313" key="6">
    <source>
        <dbReference type="Proteomes" id="UP001454036"/>
    </source>
</evidence>
<dbReference type="PANTHER" id="PTHR31917">
    <property type="entry name" value="AGENET DOMAIN-CONTAINING PROTEIN-RELATED"/>
    <property type="match status" value="1"/>
</dbReference>
<sequence>MRFKKGTMVEVFCQTENPAGSWRCAEIVRGNGLNFVVKHFSGMKKESIEERVPGKFVRPSPPKMEFLENWSSGDVIEVLHNFTWKMATVSKVLSRGKFLVRLVGFVDEFEVNESDIRLRQSWVNGNWIVIGKSGMNNDNKRSQKESLKHNQMSGSQISRPSSKLNLQQKPGHVMYEKNFNFRSSSKPSTRILKRKSPNYLYEAEARGQKFRVNEKESSCYPVYFDNVSQLPEKVKGNAFVRDVLGENILPLFPDGRMRNLSGTNEAITERDGLGCSPSVSSGQYDNDDPTCSSSCSSVCSNDPFNWTRTVDVHPVENEKDYSSNAESVCWSYNEEMSSSFTKEEMGAEIHRLELHAYRCILVALHASGPLSWEQESLMTNLRISLHISNDEHLMELRTLISNSRNSPY</sequence>
<dbReference type="InterPro" id="IPR008395">
    <property type="entry name" value="Agenet-like_dom"/>
</dbReference>
<proteinExistence type="predicted"/>
<dbReference type="EMBL" id="BAABME010000093">
    <property type="protein sequence ID" value="GAA0139483.1"/>
    <property type="molecule type" value="Genomic_DNA"/>
</dbReference>
<dbReference type="PROSITE" id="PS51138">
    <property type="entry name" value="ENT"/>
    <property type="match status" value="1"/>
</dbReference>
<keyword evidence="2" id="KW-0539">Nucleus</keyword>
<evidence type="ECO:0000256" key="1">
    <source>
        <dbReference type="ARBA" id="ARBA00004123"/>
    </source>
</evidence>
<protein>
    <recommendedName>
        <fullName evidence="4">ENT domain-containing protein</fullName>
    </recommendedName>
</protein>
<dbReference type="Gene3D" id="1.10.1240.40">
    <property type="entry name" value="ENT domain"/>
    <property type="match status" value="1"/>
</dbReference>
<dbReference type="InterPro" id="IPR014002">
    <property type="entry name" value="Agenet_dom_plant"/>
</dbReference>
<dbReference type="InterPro" id="IPR036142">
    <property type="entry name" value="ENT_dom-like_sf"/>
</dbReference>
<feature type="domain" description="ENT" evidence="4">
    <location>
        <begin position="345"/>
        <end position="408"/>
    </location>
</feature>
<dbReference type="SMART" id="SM01191">
    <property type="entry name" value="ENT"/>
    <property type="match status" value="1"/>
</dbReference>
<dbReference type="SMART" id="SM00743">
    <property type="entry name" value="Agenet"/>
    <property type="match status" value="2"/>
</dbReference>
<reference evidence="5 6" key="1">
    <citation type="submission" date="2024-01" db="EMBL/GenBank/DDBJ databases">
        <title>The complete chloroplast genome sequence of Lithospermum erythrorhizon: insights into the phylogenetic relationship among Boraginaceae species and the maternal lineages of purple gromwells.</title>
        <authorList>
            <person name="Okada T."/>
            <person name="Watanabe K."/>
        </authorList>
    </citation>
    <scope>NUCLEOTIDE SEQUENCE [LARGE SCALE GENOMIC DNA]</scope>
</reference>
<dbReference type="GO" id="GO:0005634">
    <property type="term" value="C:nucleus"/>
    <property type="evidence" value="ECO:0007669"/>
    <property type="project" value="UniProtKB-SubCell"/>
</dbReference>
<name>A0AAV3NKM5_LITER</name>
<evidence type="ECO:0000259" key="4">
    <source>
        <dbReference type="PROSITE" id="PS51138"/>
    </source>
</evidence>
<feature type="region of interest" description="Disordered" evidence="3">
    <location>
        <begin position="134"/>
        <end position="163"/>
    </location>
</feature>
<keyword evidence="6" id="KW-1185">Reference proteome</keyword>
<evidence type="ECO:0000256" key="3">
    <source>
        <dbReference type="SAM" id="MobiDB-lite"/>
    </source>
</evidence>
<dbReference type="Pfam" id="PF05641">
    <property type="entry name" value="Agenet"/>
    <property type="match status" value="1"/>
</dbReference>
<dbReference type="AlphaFoldDB" id="A0AAV3NKM5"/>
<dbReference type="Proteomes" id="UP001454036">
    <property type="component" value="Unassembled WGS sequence"/>
</dbReference>
<comment type="subcellular location">
    <subcellularLocation>
        <location evidence="1">Nucleus</location>
    </subcellularLocation>
</comment>